<evidence type="ECO:0000256" key="2">
    <source>
        <dbReference type="ARBA" id="ARBA00022448"/>
    </source>
</evidence>
<keyword evidence="7" id="KW-0408">Iron</keyword>
<dbReference type="SMART" id="SM00382">
    <property type="entry name" value="AAA"/>
    <property type="match status" value="1"/>
</dbReference>
<evidence type="ECO:0000256" key="4">
    <source>
        <dbReference type="ARBA" id="ARBA00022496"/>
    </source>
</evidence>
<dbReference type="Gene3D" id="3.40.50.300">
    <property type="entry name" value="P-loop containing nucleotide triphosphate hydrolases"/>
    <property type="match status" value="1"/>
</dbReference>
<keyword evidence="2" id="KW-0813">Transport</keyword>
<feature type="domain" description="ABC transporter" evidence="10">
    <location>
        <begin position="24"/>
        <end position="259"/>
    </location>
</feature>
<keyword evidence="12" id="KW-1185">Reference proteome</keyword>
<evidence type="ECO:0000313" key="12">
    <source>
        <dbReference type="Proteomes" id="UP000199065"/>
    </source>
</evidence>
<evidence type="ECO:0000256" key="1">
    <source>
        <dbReference type="ARBA" id="ARBA00004202"/>
    </source>
</evidence>
<accession>A0A1I2VCA2</accession>
<keyword evidence="8" id="KW-0406">Ion transport</keyword>
<dbReference type="EMBL" id="FOPJ01000021">
    <property type="protein sequence ID" value="SFG86994.1"/>
    <property type="molecule type" value="Genomic_DNA"/>
</dbReference>
<organism evidence="11 12">
    <name type="scientific">Corynebacterium spheniscorum</name>
    <dbReference type="NCBI Taxonomy" id="185761"/>
    <lineage>
        <taxon>Bacteria</taxon>
        <taxon>Bacillati</taxon>
        <taxon>Actinomycetota</taxon>
        <taxon>Actinomycetes</taxon>
        <taxon>Mycobacteriales</taxon>
        <taxon>Corynebacteriaceae</taxon>
        <taxon>Corynebacterium</taxon>
    </lineage>
</organism>
<evidence type="ECO:0000256" key="9">
    <source>
        <dbReference type="ARBA" id="ARBA00023136"/>
    </source>
</evidence>
<keyword evidence="4" id="KW-0410">Iron transport</keyword>
<dbReference type="GO" id="GO:0005524">
    <property type="term" value="F:ATP binding"/>
    <property type="evidence" value="ECO:0007669"/>
    <property type="project" value="UniProtKB-KW"/>
</dbReference>
<dbReference type="PANTHER" id="PTHR42771:SF2">
    <property type="entry name" value="IRON(3+)-HYDROXAMATE IMPORT ATP-BINDING PROTEIN FHUC"/>
    <property type="match status" value="1"/>
</dbReference>
<evidence type="ECO:0000256" key="7">
    <source>
        <dbReference type="ARBA" id="ARBA00023004"/>
    </source>
</evidence>
<reference evidence="11 12" key="1">
    <citation type="submission" date="2016-10" db="EMBL/GenBank/DDBJ databases">
        <authorList>
            <person name="de Groot N.N."/>
        </authorList>
    </citation>
    <scope>NUCLEOTIDE SEQUENCE [LARGE SCALE GENOMIC DNA]</scope>
    <source>
        <strain>J11</strain>
        <strain evidence="12">PG 39</strain>
    </source>
</reference>
<dbReference type="InterPro" id="IPR027417">
    <property type="entry name" value="P-loop_NTPase"/>
</dbReference>
<dbReference type="PROSITE" id="PS00211">
    <property type="entry name" value="ABC_TRANSPORTER_1"/>
    <property type="match status" value="1"/>
</dbReference>
<keyword evidence="6 11" id="KW-0067">ATP-binding</keyword>
<comment type="subcellular location">
    <subcellularLocation>
        <location evidence="1">Cell membrane</location>
        <topology evidence="1">Peripheral membrane protein</topology>
    </subcellularLocation>
</comment>
<evidence type="ECO:0000256" key="8">
    <source>
        <dbReference type="ARBA" id="ARBA00023065"/>
    </source>
</evidence>
<evidence type="ECO:0000313" key="11">
    <source>
        <dbReference type="EMBL" id="SFG86994.1"/>
    </source>
</evidence>
<dbReference type="GO" id="GO:0006826">
    <property type="term" value="P:iron ion transport"/>
    <property type="evidence" value="ECO:0007669"/>
    <property type="project" value="UniProtKB-KW"/>
</dbReference>
<protein>
    <submittedName>
        <fullName evidence="11">Iron complex transport system ATP-binding protein</fullName>
    </submittedName>
</protein>
<dbReference type="InterPro" id="IPR017871">
    <property type="entry name" value="ABC_transporter-like_CS"/>
</dbReference>
<sequence>MASTSEAITNTAPLKLESSDGFLIRARDLRVSYGQHEIIPGISLQIPPGKITTIIGPNGCGKSTLLKALSRLMPFEGEVTLGERALEEYPRKDLARYIGVLPQSPTAPEGILVADLVSRGRHPHQSWFNQWSRSDEGVVEIAMKASGIAALADRPLDSLSGGQRQRAWIAMVLAQETDILMLDEPTTFLDLAHSVEVLKTVLYLRDALSRTVVMVLHDINLAARYSDHLLVMKDGEIVAVGAPKDIISSELLHEVFVLEAEVIESPVNGAPVVLPL</sequence>
<keyword evidence="3" id="KW-1003">Cell membrane</keyword>
<dbReference type="InterPro" id="IPR003439">
    <property type="entry name" value="ABC_transporter-like_ATP-bd"/>
</dbReference>
<evidence type="ECO:0000256" key="3">
    <source>
        <dbReference type="ARBA" id="ARBA00022475"/>
    </source>
</evidence>
<dbReference type="PROSITE" id="PS50893">
    <property type="entry name" value="ABC_TRANSPORTER_2"/>
    <property type="match status" value="1"/>
</dbReference>
<dbReference type="RefSeq" id="WP_092287314.1">
    <property type="nucleotide sequence ID" value="NZ_FOPJ01000021.1"/>
</dbReference>
<dbReference type="PANTHER" id="PTHR42771">
    <property type="entry name" value="IRON(3+)-HYDROXAMATE IMPORT ATP-BINDING PROTEIN FHUC"/>
    <property type="match status" value="1"/>
</dbReference>
<keyword evidence="5" id="KW-0547">Nucleotide-binding</keyword>
<keyword evidence="9" id="KW-0472">Membrane</keyword>
<dbReference type="OrthoDB" id="3579586at2"/>
<evidence type="ECO:0000259" key="10">
    <source>
        <dbReference type="PROSITE" id="PS50893"/>
    </source>
</evidence>
<gene>
    <name evidence="11" type="ORF">SAMN05660282_02212</name>
</gene>
<dbReference type="Pfam" id="PF00005">
    <property type="entry name" value="ABC_tran"/>
    <property type="match status" value="1"/>
</dbReference>
<evidence type="ECO:0000256" key="6">
    <source>
        <dbReference type="ARBA" id="ARBA00022840"/>
    </source>
</evidence>
<evidence type="ECO:0000256" key="5">
    <source>
        <dbReference type="ARBA" id="ARBA00022741"/>
    </source>
</evidence>
<name>A0A1I2VCA2_9CORY</name>
<dbReference type="InterPro" id="IPR003593">
    <property type="entry name" value="AAA+_ATPase"/>
</dbReference>
<proteinExistence type="predicted"/>
<dbReference type="InterPro" id="IPR051535">
    <property type="entry name" value="Siderophore_ABC-ATPase"/>
</dbReference>
<dbReference type="SUPFAM" id="SSF52540">
    <property type="entry name" value="P-loop containing nucleoside triphosphate hydrolases"/>
    <property type="match status" value="1"/>
</dbReference>
<dbReference type="GO" id="GO:0005886">
    <property type="term" value="C:plasma membrane"/>
    <property type="evidence" value="ECO:0007669"/>
    <property type="project" value="UniProtKB-SubCell"/>
</dbReference>
<dbReference type="FunFam" id="3.40.50.300:FF:000134">
    <property type="entry name" value="Iron-enterobactin ABC transporter ATP-binding protein"/>
    <property type="match status" value="1"/>
</dbReference>
<dbReference type="AlphaFoldDB" id="A0A1I2VCA2"/>
<dbReference type="GO" id="GO:0016887">
    <property type="term" value="F:ATP hydrolysis activity"/>
    <property type="evidence" value="ECO:0007669"/>
    <property type="project" value="InterPro"/>
</dbReference>
<dbReference type="Proteomes" id="UP000199065">
    <property type="component" value="Unassembled WGS sequence"/>
</dbReference>
<dbReference type="CDD" id="cd03214">
    <property type="entry name" value="ABC_Iron-Siderophores_B12_Hemin"/>
    <property type="match status" value="1"/>
</dbReference>
<dbReference type="STRING" id="185761.SAMN05660282_02212"/>